<dbReference type="SUPFAM" id="SSF141868">
    <property type="entry name" value="EAL domain-like"/>
    <property type="match status" value="1"/>
</dbReference>
<dbReference type="PANTHER" id="PTHR33121:SF15">
    <property type="entry name" value="BLUE LIGHT- AND TEMPERATURE-REGULATED ANTIREPRESSOR BLUF"/>
    <property type="match status" value="1"/>
</dbReference>
<dbReference type="OrthoDB" id="1673646at2"/>
<dbReference type="PANTHER" id="PTHR33121">
    <property type="entry name" value="CYCLIC DI-GMP PHOSPHODIESTERASE PDEF"/>
    <property type="match status" value="1"/>
</dbReference>
<evidence type="ECO:0000313" key="2">
    <source>
        <dbReference type="EMBL" id="KPM82969.1"/>
    </source>
</evidence>
<dbReference type="CDD" id="cd01948">
    <property type="entry name" value="EAL"/>
    <property type="match status" value="1"/>
</dbReference>
<name>A0A0P7DZ88_9GAMM</name>
<dbReference type="InterPro" id="IPR050706">
    <property type="entry name" value="Cyclic-di-GMP_PDE-like"/>
</dbReference>
<feature type="domain" description="EAL" evidence="1">
    <location>
        <begin position="9"/>
        <end position="256"/>
    </location>
</feature>
<dbReference type="PROSITE" id="PS50883">
    <property type="entry name" value="EAL"/>
    <property type="match status" value="1"/>
</dbReference>
<dbReference type="AlphaFoldDB" id="A0A0P7DZ88"/>
<comment type="caution">
    <text evidence="2">The sequence shown here is derived from an EMBL/GenBank/DDBJ whole genome shotgun (WGS) entry which is preliminary data.</text>
</comment>
<dbReference type="InterPro" id="IPR035919">
    <property type="entry name" value="EAL_sf"/>
</dbReference>
<dbReference type="EMBL" id="LJTC01000008">
    <property type="protein sequence ID" value="KPM82969.1"/>
    <property type="molecule type" value="Genomic_DNA"/>
</dbReference>
<gene>
    <name evidence="2" type="ORF">AOG27_12830</name>
</gene>
<dbReference type="Gene3D" id="3.20.20.450">
    <property type="entry name" value="EAL domain"/>
    <property type="match status" value="1"/>
</dbReference>
<dbReference type="Pfam" id="PF00563">
    <property type="entry name" value="EAL"/>
    <property type="match status" value="1"/>
</dbReference>
<dbReference type="STRING" id="570156.AOG27_12830"/>
<dbReference type="Proteomes" id="UP000050378">
    <property type="component" value="Unassembled WGS sequence"/>
</dbReference>
<dbReference type="PATRIC" id="fig|570156.3.peg.3665"/>
<dbReference type="GO" id="GO:0071111">
    <property type="term" value="F:cyclic-guanylate-specific phosphodiesterase activity"/>
    <property type="evidence" value="ECO:0007669"/>
    <property type="project" value="InterPro"/>
</dbReference>
<dbReference type="InterPro" id="IPR001633">
    <property type="entry name" value="EAL_dom"/>
</dbReference>
<reference evidence="2 3" key="1">
    <citation type="submission" date="2015-09" db="EMBL/GenBank/DDBJ databases">
        <title>Draft Genome Sequence of Pseudoalteromonas lipolytica UCD-48B.</title>
        <authorList>
            <person name="Krusor M."/>
            <person name="Coil D.A."/>
            <person name="Lang J.M."/>
            <person name="Eisen J.A."/>
            <person name="Alexiev A."/>
        </authorList>
    </citation>
    <scope>NUCLEOTIDE SEQUENCE [LARGE SCALE GENOMIC DNA]</scope>
    <source>
        <strain evidence="2 3">UCD-48B</strain>
    </source>
</reference>
<proteinExistence type="predicted"/>
<dbReference type="SMART" id="SM00052">
    <property type="entry name" value="EAL"/>
    <property type="match status" value="1"/>
</dbReference>
<accession>A0A0P7DZ88</accession>
<dbReference type="RefSeq" id="WP_054553415.1">
    <property type="nucleotide sequence ID" value="NZ_LJTC01000008.1"/>
</dbReference>
<organism evidence="2 3">
    <name type="scientific">Pseudoalteromonas lipolytica</name>
    <dbReference type="NCBI Taxonomy" id="570156"/>
    <lineage>
        <taxon>Bacteria</taxon>
        <taxon>Pseudomonadati</taxon>
        <taxon>Pseudomonadota</taxon>
        <taxon>Gammaproteobacteria</taxon>
        <taxon>Alteromonadales</taxon>
        <taxon>Pseudoalteromonadaceae</taxon>
        <taxon>Pseudoalteromonas</taxon>
    </lineage>
</organism>
<evidence type="ECO:0000259" key="1">
    <source>
        <dbReference type="PROSITE" id="PS50883"/>
    </source>
</evidence>
<protein>
    <submittedName>
        <fullName evidence="2">Diguanylate phosphodiesterase</fullName>
    </submittedName>
</protein>
<evidence type="ECO:0000313" key="3">
    <source>
        <dbReference type="Proteomes" id="UP000050378"/>
    </source>
</evidence>
<sequence length="256" mass="29083">MHKEQTQCQPTGCKHCEDHLALGFDFTMAFQPIVDCTDKHIFGYEALVRGLNNESAYSVISQVTDENRYTFDQLCRIKAISLAAQLKIDSIVSINILPNAIYKPERCIKTTLEAAKQYDFPVEQIMFEFTEVEKVEDTTHIKRVVDYYQSLGFITATDDFGSGHSGLNLLADFQSNIIKLDMSLIRDIHLHKARQIIVNHCIAMFEELNIVALAEGVETVEEYQWLRQAGVSLMQGYFFAHPGFESLPDVDFSKLG</sequence>